<dbReference type="AlphaFoldDB" id="A0A5J4WRR2"/>
<evidence type="ECO:0000313" key="1">
    <source>
        <dbReference type="EMBL" id="KAA6397764.1"/>
    </source>
</evidence>
<comment type="caution">
    <text evidence="1">The sequence shown here is derived from an EMBL/GenBank/DDBJ whole genome shotgun (WGS) entry which is preliminary data.</text>
</comment>
<evidence type="ECO:0000313" key="2">
    <source>
        <dbReference type="Proteomes" id="UP000324800"/>
    </source>
</evidence>
<sequence>MNTLERINLDQLSFTTKQGQAFKLSQTQLPQGTLETLLISEADNSRDPRQRRCKTRFIDDCLFGRIYLIVLQRSLSFMHQLC</sequence>
<reference evidence="1 2" key="1">
    <citation type="submission" date="2019-03" db="EMBL/GenBank/DDBJ databases">
        <title>Single cell metagenomics reveals metabolic interactions within the superorganism composed of flagellate Streblomastix strix and complex community of Bacteroidetes bacteria on its surface.</title>
        <authorList>
            <person name="Treitli S.C."/>
            <person name="Kolisko M."/>
            <person name="Husnik F."/>
            <person name="Keeling P."/>
            <person name="Hampl V."/>
        </authorList>
    </citation>
    <scope>NUCLEOTIDE SEQUENCE [LARGE SCALE GENOMIC DNA]</scope>
    <source>
        <strain evidence="1">ST1C</strain>
    </source>
</reference>
<proteinExistence type="predicted"/>
<organism evidence="1 2">
    <name type="scientific">Streblomastix strix</name>
    <dbReference type="NCBI Taxonomy" id="222440"/>
    <lineage>
        <taxon>Eukaryota</taxon>
        <taxon>Metamonada</taxon>
        <taxon>Preaxostyla</taxon>
        <taxon>Oxymonadida</taxon>
        <taxon>Streblomastigidae</taxon>
        <taxon>Streblomastix</taxon>
    </lineage>
</organism>
<name>A0A5J4WRR2_9EUKA</name>
<accession>A0A5J4WRR2</accession>
<dbReference type="Proteomes" id="UP000324800">
    <property type="component" value="Unassembled WGS sequence"/>
</dbReference>
<protein>
    <submittedName>
        <fullName evidence="1">Uncharacterized protein</fullName>
    </submittedName>
</protein>
<dbReference type="EMBL" id="SNRW01001108">
    <property type="protein sequence ID" value="KAA6397764.1"/>
    <property type="molecule type" value="Genomic_DNA"/>
</dbReference>
<gene>
    <name evidence="1" type="ORF">EZS28_006711</name>
</gene>